<protein>
    <recommendedName>
        <fullName evidence="1">Gingipain domain-containing protein</fullName>
    </recommendedName>
</protein>
<dbReference type="SUPFAM" id="SSF52129">
    <property type="entry name" value="Caspase-like"/>
    <property type="match status" value="1"/>
</dbReference>
<dbReference type="GeneID" id="4462164"/>
<evidence type="ECO:0000313" key="3">
    <source>
        <dbReference type="Proteomes" id="UP000000674"/>
    </source>
</evidence>
<dbReference type="InterPro" id="IPR029030">
    <property type="entry name" value="Caspase-like_dom_sf"/>
</dbReference>
<dbReference type="InterPro" id="IPR001769">
    <property type="entry name" value="Gingipain"/>
</dbReference>
<keyword evidence="3" id="KW-1185">Reference proteome</keyword>
<dbReference type="STRING" id="349307.Mthe_0182"/>
<name>A0B5K7_METTP</name>
<gene>
    <name evidence="2" type="ordered locus">Mthe_0182</name>
</gene>
<dbReference type="Gene3D" id="3.40.50.1460">
    <property type="match status" value="1"/>
</dbReference>
<dbReference type="GO" id="GO:0006508">
    <property type="term" value="P:proteolysis"/>
    <property type="evidence" value="ECO:0007669"/>
    <property type="project" value="InterPro"/>
</dbReference>
<dbReference type="GO" id="GO:0008234">
    <property type="term" value="F:cysteine-type peptidase activity"/>
    <property type="evidence" value="ECO:0007669"/>
    <property type="project" value="InterPro"/>
</dbReference>
<dbReference type="HOGENOM" id="CLU_250175_0_0_2"/>
<reference evidence="2 3" key="1">
    <citation type="submission" date="2006-10" db="EMBL/GenBank/DDBJ databases">
        <title>Complete sequence of Methanosaeta thermophila PT.</title>
        <authorList>
            <consortium name="US DOE Joint Genome Institute"/>
            <person name="Copeland A."/>
            <person name="Lucas S."/>
            <person name="Lapidus A."/>
            <person name="Barry K."/>
            <person name="Detter J.C."/>
            <person name="Glavina del Rio T."/>
            <person name="Hammon N."/>
            <person name="Israni S."/>
            <person name="Pitluck S."/>
            <person name="Chain P."/>
            <person name="Malfatti S."/>
            <person name="Shin M."/>
            <person name="Vergez L."/>
            <person name="Schmutz J."/>
            <person name="Larimer F."/>
            <person name="Land M."/>
            <person name="Hauser L."/>
            <person name="Kyrpides N."/>
            <person name="Kim E."/>
            <person name="Smith K.S."/>
            <person name="Ingram-Smith C."/>
            <person name="Richardson P."/>
        </authorList>
    </citation>
    <scope>NUCLEOTIDE SEQUENCE [LARGE SCALE GENOMIC DNA]</scope>
    <source>
        <strain evidence="3">DSM 6194 / JCM 14653 / NBRC 101360 / PT</strain>
    </source>
</reference>
<dbReference type="Gene3D" id="3.20.20.80">
    <property type="entry name" value="Glycosidases"/>
    <property type="match status" value="1"/>
</dbReference>
<proteinExistence type="predicted"/>
<dbReference type="KEGG" id="mtp:Mthe_0182"/>
<accession>A0B5K7</accession>
<dbReference type="RefSeq" id="WP_011695380.1">
    <property type="nucleotide sequence ID" value="NC_008553.1"/>
</dbReference>
<evidence type="ECO:0000313" key="2">
    <source>
        <dbReference type="EMBL" id="ABK13981.1"/>
    </source>
</evidence>
<evidence type="ECO:0000259" key="1">
    <source>
        <dbReference type="Pfam" id="PF01364"/>
    </source>
</evidence>
<dbReference type="Pfam" id="PF01364">
    <property type="entry name" value="Peptidase_C25"/>
    <property type="match status" value="1"/>
</dbReference>
<dbReference type="EMBL" id="CP000477">
    <property type="protein sequence ID" value="ABK13981.1"/>
    <property type="molecule type" value="Genomic_DNA"/>
</dbReference>
<sequence length="1440" mass="161395">MRAIFIATLLLLLISQAGAVFERGVKSDTDEMILVGEQDWHAVVASVPLSTWSEENTTVVRPMLILPREVNAGRRLGWVEGTDLERYGMDAILQTMTSGNVSALIIHGSGEDVKTLVKTAQKQGMKTYMTVSLEPESDEERWTSTTLVNANDSTLAGMIRDAFRGVELRKRLEEGNDTEIDGYSLDANGNRGSLLCPVNPNVREDLYARIEEIIDEYKVDGIVLYRFGFDGEDYCFCDVCKEEFYRDTGLDLTRIRSSGYNYQKWLSWREQKVLEIAREARNITRNLGPVELGVAIDEPFDKSKGYNLYDLSSVSDFVVVSSVPVQDAELAARVTDTPIYVRLSDDYVEYMLSTQNVEGALNYIESLIKSECDGMVFEYNVVYTPLWSELEPPSKAAQWLIKELGMRTLGIGDVSWACNDTIRYNSSEELAVLLSSRWSSSPGVVLVGDNYTAGIQAATIASYLNWPVLFFSSNISNTTLSEIERLGCRDAIIAGDAPSDVVKMLEEMNVTVHRGDLDLLLGEMRARNDSVRSIVLTNSHDISLIPPKPESRIKRAFVKDLWISVETIPASIPSEEAGEVVRMNITLRNTGTEPLEGVSLVDMFANGRYVRMPIYYKGKLAITDPISKEPSDPAGAFFNGSILTWDLEKLDPDESVSLNLEVVVLHPMDAGWVQPLDRGMTVRYTGLAENVTVETESDGPVSEITYPGEMPVGTAIVTWNVSEPHSYTALRLFSPHGLIGYVRFGAGSDGYRAVLPMPEPGRWLFNIEVGGGTEYRTKNMSIEVRSTLPPNNVTAFSHTKVPKLSLASMQVAAAKRAIVMDVAKDPQYVDPGEVEEWLRESVGEKKLRPEYLLVVGDPGSLPFPTTGVKQELEGDPISYDVYRDYRIEMDDDNYTEVATGRFIGLSVYDVSQMVARTLSYERLHGDWKNTSLVVATPVEWPWSPVPIRIKEYLADAGLNSRDLRWEEATFQRVSAFMNNGVGIVHFDHHGSEKGWALSSWSMTDSFLDETQVKQFVLAPQLTTSNSCLSSRLKGFSINVSGTEMYIPMRLDDSIALAFVRAGAVGYVGSSALVWIYVSEDYNKRFYQALVFENATAGEALSQAENLYIMKMKGAEKISFERIEEMLPPWEYSMKEMMNQTASSFMLFGDPEFRPYLPETPELPYRVDEVSGNDTVAVSVAPITEQATDWLYWLGVDSTDGEVSLNAPPAIIAEVLLPRDAEEVVVKEGSRVVWHAEDVAGENRRVMWPVINPRLGETRSFSVEYRVIPEELQIINITVGWNAVSIYVNPKDARVEKYLKGKPYRGIFTVTDDEWSYSLKDSTITNITAFEPGMGYIIDSYDDFTIKIPGKPVERPYRLKLTAGWNLIGLPVNESLAPMNITVNTEHRRYSFSEAVEKGLISAFMWKYEDGEWKPLKMDEPMEPGRAYLMEVTKECRLEFS</sequence>
<organism evidence="2 3">
    <name type="scientific">Methanothrix thermoacetophila (strain DSM 6194 / JCM 14653 / NBRC 101360 / PT)</name>
    <name type="common">Methanosaeta thermophila</name>
    <dbReference type="NCBI Taxonomy" id="349307"/>
    <lineage>
        <taxon>Archaea</taxon>
        <taxon>Methanobacteriati</taxon>
        <taxon>Methanobacteriota</taxon>
        <taxon>Stenosarchaea group</taxon>
        <taxon>Methanomicrobia</taxon>
        <taxon>Methanotrichales</taxon>
        <taxon>Methanotrichaceae</taxon>
        <taxon>Methanothrix</taxon>
    </lineage>
</organism>
<dbReference type="Proteomes" id="UP000000674">
    <property type="component" value="Chromosome"/>
</dbReference>
<dbReference type="OrthoDB" id="211843at2157"/>
<feature type="domain" description="Gingipain" evidence="1">
    <location>
        <begin position="845"/>
        <end position="1153"/>
    </location>
</feature>